<dbReference type="InterPro" id="IPR003959">
    <property type="entry name" value="ATPase_AAA_core"/>
</dbReference>
<feature type="region of interest" description="Disordered" evidence="2">
    <location>
        <begin position="470"/>
        <end position="512"/>
    </location>
</feature>
<dbReference type="Pfam" id="PF00004">
    <property type="entry name" value="AAA"/>
    <property type="match status" value="1"/>
</dbReference>
<dbReference type="InterPro" id="IPR027417">
    <property type="entry name" value="P-loop_NTPase"/>
</dbReference>
<evidence type="ECO:0000256" key="2">
    <source>
        <dbReference type="SAM" id="MobiDB-lite"/>
    </source>
</evidence>
<sequence>MFDAHCTPVPAVVPTCSLCFVCSYALLTQGVMEAKKVEETRVLVTHARDLLRHHLAAAPHRSLCINKRRELRTTLQQLLPCLSIVQSYEQQHTYLSTYELTIGAVRQVLVSLEVADAAVDAKDRQLVNAQYKVEYHGREDNVEGCAALPKPTAPLRTAAEAPVLASCANRAPATAPSVTWRNTYGCEDAILALRQATTLPLQHPFLFTGPRQPWRRLLLYGPPGTGKTRLAAATATEYGAVFLSVSAADLLSKWVGESEKQVRQAFAQAAASVPRCVLFFDEVDALCSARGGHGESELARRLKTELLLHLQADLPTVTVLAATNLPWELDAAFLRRFDRFIHVGLPSNAVKRRLLAKELRGVTNTITGDALDRIVAQTERFSVVDVRRLLSYAVMAPVTEWLLQTQATVDDRSSDSGESTKEGSDGIDVVCAGAATAPAPLLYPSSPSRMHIEPKYRSVPCLQDTEVLGDGVRSGSSGTESTLSPCNSPLPSSRFGPEHRLSTHSSSPLHCEHSHRGRLISRTNDVPHVECHHFEDALQAITATTSADEIARYTTWHSRSICV</sequence>
<proteinExistence type="inferred from homology"/>
<dbReference type="KEGG" id="lpan:LPMP_203070"/>
<reference evidence="4 5" key="1">
    <citation type="journal article" date="2015" name="Sci. Rep.">
        <title>The genome of Leishmania panamensis: insights into genomics of the L. (Viannia) subgenus.</title>
        <authorList>
            <person name="Llanes A."/>
            <person name="Restrepo C.M."/>
            <person name="Vecchio G.D."/>
            <person name="Anguizola F.J."/>
            <person name="Lleonart R."/>
        </authorList>
    </citation>
    <scope>NUCLEOTIDE SEQUENCE [LARGE SCALE GENOMIC DNA]</scope>
    <source>
        <strain evidence="4 5">MHOM/PA/94/PSC-1</strain>
    </source>
</reference>
<keyword evidence="5" id="KW-1185">Reference proteome</keyword>
<dbReference type="GO" id="GO:0007033">
    <property type="term" value="P:vacuole organization"/>
    <property type="evidence" value="ECO:0007669"/>
    <property type="project" value="TreeGrafter"/>
</dbReference>
<name>A0A088RPC4_LEIPA</name>
<dbReference type="Gene3D" id="1.10.8.60">
    <property type="match status" value="1"/>
</dbReference>
<dbReference type="GO" id="GO:0016197">
    <property type="term" value="P:endosomal transport"/>
    <property type="evidence" value="ECO:0007669"/>
    <property type="project" value="TreeGrafter"/>
</dbReference>
<dbReference type="EMBL" id="CP009389">
    <property type="protein sequence ID" value="AIN97803.1"/>
    <property type="molecule type" value="Genomic_DNA"/>
</dbReference>
<dbReference type="VEuPathDB" id="TriTrypDB:LPAL13_200036600"/>
<dbReference type="VEuPathDB" id="TriTrypDB:LPMP_203070"/>
<feature type="domain" description="AAA+ ATPase" evidence="3">
    <location>
        <begin position="213"/>
        <end position="347"/>
    </location>
</feature>
<dbReference type="eggNOG" id="KOG0739">
    <property type="taxonomic scope" value="Eukaryota"/>
</dbReference>
<dbReference type="SUPFAM" id="SSF52540">
    <property type="entry name" value="P-loop containing nucleoside triphosphate hydrolases"/>
    <property type="match status" value="1"/>
</dbReference>
<dbReference type="InterPro" id="IPR050304">
    <property type="entry name" value="MT-severing_AAA_ATPase"/>
</dbReference>
<dbReference type="RefSeq" id="XP_010698510.1">
    <property type="nucleotide sequence ID" value="XM_010700208.1"/>
</dbReference>
<accession>A0A088RPC4</accession>
<evidence type="ECO:0000313" key="5">
    <source>
        <dbReference type="Proteomes" id="UP000063063"/>
    </source>
</evidence>
<evidence type="ECO:0000259" key="3">
    <source>
        <dbReference type="SMART" id="SM00382"/>
    </source>
</evidence>
<dbReference type="GO" id="GO:0005524">
    <property type="term" value="F:ATP binding"/>
    <property type="evidence" value="ECO:0007669"/>
    <property type="project" value="UniProtKB-KW"/>
</dbReference>
<feature type="compositionally biased region" description="Polar residues" evidence="2">
    <location>
        <begin position="474"/>
        <end position="491"/>
    </location>
</feature>
<dbReference type="OrthoDB" id="263010at2759"/>
<dbReference type="Proteomes" id="UP000063063">
    <property type="component" value="Chromosome 20"/>
</dbReference>
<dbReference type="InterPro" id="IPR003960">
    <property type="entry name" value="ATPase_AAA_CS"/>
</dbReference>
<keyword evidence="1" id="KW-0067">ATP-binding</keyword>
<dbReference type="GeneID" id="22574518"/>
<dbReference type="PANTHER" id="PTHR23074">
    <property type="entry name" value="AAA DOMAIN-CONTAINING"/>
    <property type="match status" value="1"/>
</dbReference>
<dbReference type="FunFam" id="3.40.50.300:FF:001003">
    <property type="entry name" value="Vacuolar protein sorting-associated protein 4"/>
    <property type="match status" value="1"/>
</dbReference>
<dbReference type="GO" id="GO:0016887">
    <property type="term" value="F:ATP hydrolysis activity"/>
    <property type="evidence" value="ECO:0007669"/>
    <property type="project" value="InterPro"/>
</dbReference>
<evidence type="ECO:0000256" key="1">
    <source>
        <dbReference type="RuleBase" id="RU003651"/>
    </source>
</evidence>
<comment type="similarity">
    <text evidence="1">Belongs to the AAA ATPase family.</text>
</comment>
<gene>
    <name evidence="4" type="ORF">LPMP_203070</name>
</gene>
<evidence type="ECO:0000313" key="4">
    <source>
        <dbReference type="EMBL" id="AIN97803.1"/>
    </source>
</evidence>
<keyword evidence="1" id="KW-0547">Nucleotide-binding</keyword>
<dbReference type="InterPro" id="IPR003593">
    <property type="entry name" value="AAA+_ATPase"/>
</dbReference>
<dbReference type="Gene3D" id="3.40.50.300">
    <property type="entry name" value="P-loop containing nucleotide triphosphate hydrolases"/>
    <property type="match status" value="1"/>
</dbReference>
<dbReference type="PROSITE" id="PS00674">
    <property type="entry name" value="AAA"/>
    <property type="match status" value="1"/>
</dbReference>
<dbReference type="AlphaFoldDB" id="A0A088RPC4"/>
<organism evidence="4 5">
    <name type="scientific">Leishmania panamensis</name>
    <dbReference type="NCBI Taxonomy" id="5679"/>
    <lineage>
        <taxon>Eukaryota</taxon>
        <taxon>Discoba</taxon>
        <taxon>Euglenozoa</taxon>
        <taxon>Kinetoplastea</taxon>
        <taxon>Metakinetoplastina</taxon>
        <taxon>Trypanosomatida</taxon>
        <taxon>Trypanosomatidae</taxon>
        <taxon>Leishmaniinae</taxon>
        <taxon>Leishmania</taxon>
        <taxon>Leishmania guyanensis species complex</taxon>
    </lineage>
</organism>
<dbReference type="SMART" id="SM00382">
    <property type="entry name" value="AAA"/>
    <property type="match status" value="1"/>
</dbReference>
<dbReference type="PANTHER" id="PTHR23074:SF163">
    <property type="entry name" value="TRANSPORT PROTEIN 4A, PUTATIVE-RELATED"/>
    <property type="match status" value="1"/>
</dbReference>
<protein>
    <submittedName>
        <fullName evidence="4">ATPase-like protein</fullName>
    </submittedName>
</protein>